<reference evidence="1 2" key="1">
    <citation type="submission" date="2017-08" db="EMBL/GenBank/DDBJ databases">
        <title>USMARCv1.0.</title>
        <authorList>
            <person name="Hannum G.I."/>
            <person name="Koren S."/>
            <person name="Schroeder S.G."/>
            <person name="Chin S.C."/>
            <person name="Nonneman D.J."/>
            <person name="Becker S.A."/>
            <person name="Rosen B.D."/>
            <person name="Bickhart D.M."/>
            <person name="Putnam N.H."/>
            <person name="Green R.E."/>
            <person name="Tuggle C.K."/>
            <person name="Liu H."/>
            <person name="Rohrer G.A."/>
            <person name="Warr A."/>
            <person name="Hall R."/>
            <person name="Kim K."/>
            <person name="Hume D.A."/>
            <person name="Talbot R."/>
            <person name="Chow W."/>
            <person name="Howe K."/>
            <person name="Schwartz A.S."/>
            <person name="Watson M."/>
            <person name="Archibald A.L."/>
            <person name="Phillippy A.M."/>
            <person name="Smith T.P.L."/>
        </authorList>
    </citation>
    <scope>NUCLEOTIDE SEQUENCE [LARGE SCALE GENOMIC DNA]</scope>
</reference>
<dbReference type="Ensembl" id="ENSSSCT00065021779.1">
    <property type="protein sequence ID" value="ENSSSCP00065008826.1"/>
    <property type="gene ID" value="ENSSSCG00065016421.1"/>
</dbReference>
<protein>
    <submittedName>
        <fullName evidence="1">Uncharacterized protein</fullName>
    </submittedName>
</protein>
<dbReference type="Ensembl" id="ENSSSCT00035000851.1">
    <property type="protein sequence ID" value="ENSSSCP00035000193.1"/>
    <property type="gene ID" value="ENSSSCG00035000751.1"/>
</dbReference>
<dbReference type="Ensembl" id="ENSSSCT00070048511.1">
    <property type="protein sequence ID" value="ENSSSCP00070040964.1"/>
    <property type="gene ID" value="ENSSSCG00070024293.1"/>
</dbReference>
<dbReference type="Ensembl" id="ENSSSCT00055016665.1">
    <property type="protein sequence ID" value="ENSSSCP00055013146.1"/>
    <property type="gene ID" value="ENSSSCG00055008538.1"/>
</dbReference>
<dbReference type="ExpressionAtlas" id="A0A4X1VCN5">
    <property type="expression patterns" value="baseline"/>
</dbReference>
<dbReference type="Proteomes" id="UP000694720">
    <property type="component" value="Unplaced"/>
</dbReference>
<reference evidence="1" key="2">
    <citation type="submission" date="2025-05" db="UniProtKB">
        <authorList>
            <consortium name="Ensembl"/>
        </authorList>
    </citation>
    <scope>IDENTIFICATION</scope>
</reference>
<dbReference type="Proteomes" id="UP000314985">
    <property type="component" value="Chromosome 13"/>
</dbReference>
<dbReference type="Proteomes" id="UP000694726">
    <property type="component" value="Unplaced"/>
</dbReference>
<accession>A0A4X1VCN5</accession>
<dbReference type="Ensembl" id="ENSSSCT00030070542.1">
    <property type="protein sequence ID" value="ENSSSCP00030032182.1"/>
    <property type="gene ID" value="ENSSSCG00030050617.1"/>
</dbReference>
<sequence>MRRLLEPCWWILFLKITSSVLHYVVCFPALTEGYVGSLHDNRQGSSAQVRRRKASGDPYWAYSGKLTCSDLDHRAVFIPLSSLESMLLITFAPDFCLFKPFVVHQKLKYSSLFFLKVISTLIDLSHLFFQPAFSPQFAFISLLVNELLYQTCNFLKDVAFSFLLPVAVISESRKYKPTLALLNIC</sequence>
<evidence type="ECO:0000313" key="2">
    <source>
        <dbReference type="Proteomes" id="UP000314985"/>
    </source>
</evidence>
<organism evidence="1 2">
    <name type="scientific">Sus scrofa</name>
    <name type="common">Pig</name>
    <dbReference type="NCBI Taxonomy" id="9823"/>
    <lineage>
        <taxon>Eukaryota</taxon>
        <taxon>Metazoa</taxon>
        <taxon>Chordata</taxon>
        <taxon>Craniata</taxon>
        <taxon>Vertebrata</taxon>
        <taxon>Euteleostomi</taxon>
        <taxon>Mammalia</taxon>
        <taxon>Eutheria</taxon>
        <taxon>Laurasiatheria</taxon>
        <taxon>Artiodactyla</taxon>
        <taxon>Suina</taxon>
        <taxon>Suidae</taxon>
        <taxon>Sus</taxon>
    </lineage>
</organism>
<dbReference type="AlphaFoldDB" id="A0A4X1VCN5"/>
<dbReference type="Proteomes" id="UP000694724">
    <property type="component" value="Unplaced"/>
</dbReference>
<evidence type="ECO:0000313" key="1">
    <source>
        <dbReference type="Ensembl" id="ENSSSCP00070040964.1"/>
    </source>
</evidence>
<dbReference type="Proteomes" id="UP000694725">
    <property type="component" value="Unplaced"/>
</dbReference>
<dbReference type="Ensembl" id="ENSSSCT00015061954.1">
    <property type="protein sequence ID" value="ENSSSCP00015024874.1"/>
    <property type="gene ID" value="ENSSSCG00015046465.1"/>
</dbReference>
<name>A0A4X1VCN5_PIG</name>
<dbReference type="Proteomes" id="UP000694570">
    <property type="component" value="Unplaced"/>
</dbReference>
<proteinExistence type="predicted"/>